<sequence length="154" mass="16815">MLRLLRGARQRGFKLKQAGQSAGDNLADVAGKVGSVVKSRRAVFQEARQQHQQRPPGETVQERFITAAASTGLLFRKGISETKEKVAVGKVKVEESGKAVALILVRCADYLVISGLNSEYLFKSEGDRKVLQQLVSLYSEDSGASLPECVSVHW</sequence>
<accession>A0A3L6TD23</accession>
<dbReference type="SUPFAM" id="SSF48350">
    <property type="entry name" value="GTPase activation domain, GAP"/>
    <property type="match status" value="1"/>
</dbReference>
<dbReference type="InterPro" id="IPR008936">
    <property type="entry name" value="Rho_GTPase_activation_prot"/>
</dbReference>
<name>A0A3L6TD23_PANMI</name>
<dbReference type="AlphaFoldDB" id="A0A3L6TD23"/>
<dbReference type="OrthoDB" id="19923at2759"/>
<dbReference type="STRING" id="4540.A0A3L6TD23"/>
<dbReference type="PANTHER" id="PTHR47367">
    <property type="entry name" value="AUXIN-REGULATED PROTEIN-LIKE"/>
    <property type="match status" value="1"/>
</dbReference>
<dbReference type="Proteomes" id="UP000275267">
    <property type="component" value="Unassembled WGS sequence"/>
</dbReference>
<gene>
    <name evidence="1" type="ORF">C2845_PM03G06920</name>
</gene>
<dbReference type="EMBL" id="PQIB02000002">
    <property type="protein sequence ID" value="RLN36184.1"/>
    <property type="molecule type" value="Genomic_DNA"/>
</dbReference>
<protein>
    <submittedName>
        <fullName evidence="1">Uncharacterized protein</fullName>
    </submittedName>
</protein>
<evidence type="ECO:0000313" key="2">
    <source>
        <dbReference type="Proteomes" id="UP000275267"/>
    </source>
</evidence>
<evidence type="ECO:0000313" key="1">
    <source>
        <dbReference type="EMBL" id="RLN36184.1"/>
    </source>
</evidence>
<reference evidence="2" key="1">
    <citation type="journal article" date="2019" name="Nat. Commun.">
        <title>The genome of broomcorn millet.</title>
        <authorList>
            <person name="Zou C."/>
            <person name="Miki D."/>
            <person name="Li D."/>
            <person name="Tang Q."/>
            <person name="Xiao L."/>
            <person name="Rajput S."/>
            <person name="Deng P."/>
            <person name="Jia W."/>
            <person name="Huang R."/>
            <person name="Zhang M."/>
            <person name="Sun Y."/>
            <person name="Hu J."/>
            <person name="Fu X."/>
            <person name="Schnable P.S."/>
            <person name="Li F."/>
            <person name="Zhang H."/>
            <person name="Feng B."/>
            <person name="Zhu X."/>
            <person name="Liu R."/>
            <person name="Schnable J.C."/>
            <person name="Zhu J.-K."/>
            <person name="Zhang H."/>
        </authorList>
    </citation>
    <scope>NUCLEOTIDE SEQUENCE [LARGE SCALE GENOMIC DNA]</scope>
</reference>
<organism evidence="1 2">
    <name type="scientific">Panicum miliaceum</name>
    <name type="common">Proso millet</name>
    <name type="synonym">Broomcorn millet</name>
    <dbReference type="NCBI Taxonomy" id="4540"/>
    <lineage>
        <taxon>Eukaryota</taxon>
        <taxon>Viridiplantae</taxon>
        <taxon>Streptophyta</taxon>
        <taxon>Embryophyta</taxon>
        <taxon>Tracheophyta</taxon>
        <taxon>Spermatophyta</taxon>
        <taxon>Magnoliopsida</taxon>
        <taxon>Liliopsida</taxon>
        <taxon>Poales</taxon>
        <taxon>Poaceae</taxon>
        <taxon>PACMAD clade</taxon>
        <taxon>Panicoideae</taxon>
        <taxon>Panicodae</taxon>
        <taxon>Paniceae</taxon>
        <taxon>Panicinae</taxon>
        <taxon>Panicum</taxon>
        <taxon>Panicum sect. Panicum</taxon>
    </lineage>
</organism>
<dbReference type="PANTHER" id="PTHR47367:SF1">
    <property type="entry name" value="OS07G0486500 PROTEIN"/>
    <property type="match status" value="1"/>
</dbReference>
<comment type="caution">
    <text evidence="1">The sequence shown here is derived from an EMBL/GenBank/DDBJ whole genome shotgun (WGS) entry which is preliminary data.</text>
</comment>
<keyword evidence="2" id="KW-1185">Reference proteome</keyword>
<proteinExistence type="predicted"/>